<feature type="transmembrane region" description="Helical" evidence="1">
    <location>
        <begin position="25"/>
        <end position="46"/>
    </location>
</feature>
<reference evidence="2" key="1">
    <citation type="submission" date="2020-11" db="EMBL/GenBank/DDBJ databases">
        <authorList>
            <consortium name="DOE Joint Genome Institute"/>
            <person name="Ahrendt S."/>
            <person name="Riley R."/>
            <person name="Andreopoulos W."/>
            <person name="Labutti K."/>
            <person name="Pangilinan J."/>
            <person name="Ruiz-Duenas F.J."/>
            <person name="Barrasa J.M."/>
            <person name="Sanchez-Garcia M."/>
            <person name="Camarero S."/>
            <person name="Miyauchi S."/>
            <person name="Serrano A."/>
            <person name="Linde D."/>
            <person name="Babiker R."/>
            <person name="Drula E."/>
            <person name="Ayuso-Fernandez I."/>
            <person name="Pacheco R."/>
            <person name="Padilla G."/>
            <person name="Ferreira P."/>
            <person name="Barriuso J."/>
            <person name="Kellner H."/>
            <person name="Castanera R."/>
            <person name="Alfaro M."/>
            <person name="Ramirez L."/>
            <person name="Pisabarro A.G."/>
            <person name="Kuo A."/>
            <person name="Tritt A."/>
            <person name="Lipzen A."/>
            <person name="He G."/>
            <person name="Yan M."/>
            <person name="Ng V."/>
            <person name="Cullen D."/>
            <person name="Martin F."/>
            <person name="Rosso M.-N."/>
            <person name="Henrissat B."/>
            <person name="Hibbett D."/>
            <person name="Martinez A.T."/>
            <person name="Grigoriev I.V."/>
        </authorList>
    </citation>
    <scope>NUCLEOTIDE SEQUENCE</scope>
    <source>
        <strain evidence="2">AH 40177</strain>
    </source>
</reference>
<organism evidence="2 3">
    <name type="scientific">Rhodocollybia butyracea</name>
    <dbReference type="NCBI Taxonomy" id="206335"/>
    <lineage>
        <taxon>Eukaryota</taxon>
        <taxon>Fungi</taxon>
        <taxon>Dikarya</taxon>
        <taxon>Basidiomycota</taxon>
        <taxon>Agaricomycotina</taxon>
        <taxon>Agaricomycetes</taxon>
        <taxon>Agaricomycetidae</taxon>
        <taxon>Agaricales</taxon>
        <taxon>Marasmiineae</taxon>
        <taxon>Omphalotaceae</taxon>
        <taxon>Rhodocollybia</taxon>
    </lineage>
</organism>
<keyword evidence="1" id="KW-0812">Transmembrane</keyword>
<gene>
    <name evidence="2" type="ORF">BDP27DRAFT_1208448</name>
</gene>
<dbReference type="OrthoDB" id="2117972at2759"/>
<accession>A0A9P5QAQ9</accession>
<sequence>MIPRSLPHSLPPLYAANGIIPVPPIFYFGLAILCSVIFVLTIPSVFHGVTMEASPFRDILDEVAQENPGIVLLGEDLDIDIDEPSVSIRWSIVACGGNFVLSGSSGIHGSSLCGLPNIPLNIYVDGDLDPTGTYNPELIPYNISGERRNIQNLVQFDSDHVLDVHTARLYPFDTYFLSSTLRATTGPQNTSISISKLATINLTSSFVAETEDIASYGSNAAGVDTPSCDIDMRIRRPIEAQIITLLLFASSWFMTHICMGSVVLARRTKDIQTILKLLIVSFATVICLPQLRNSMPDAPGLDGK</sequence>
<keyword evidence="3" id="KW-1185">Reference proteome</keyword>
<keyword evidence="1" id="KW-1133">Transmembrane helix</keyword>
<feature type="transmembrane region" description="Helical" evidence="1">
    <location>
        <begin position="242"/>
        <end position="265"/>
    </location>
</feature>
<evidence type="ECO:0000313" key="3">
    <source>
        <dbReference type="Proteomes" id="UP000772434"/>
    </source>
</evidence>
<proteinExistence type="predicted"/>
<evidence type="ECO:0000313" key="2">
    <source>
        <dbReference type="EMBL" id="KAF9077818.1"/>
    </source>
</evidence>
<dbReference type="EMBL" id="JADNRY010000003">
    <property type="protein sequence ID" value="KAF9077818.1"/>
    <property type="molecule type" value="Genomic_DNA"/>
</dbReference>
<evidence type="ECO:0000256" key="1">
    <source>
        <dbReference type="SAM" id="Phobius"/>
    </source>
</evidence>
<comment type="caution">
    <text evidence="2">The sequence shown here is derived from an EMBL/GenBank/DDBJ whole genome shotgun (WGS) entry which is preliminary data.</text>
</comment>
<keyword evidence="1" id="KW-0472">Membrane</keyword>
<dbReference type="AlphaFoldDB" id="A0A9P5QAQ9"/>
<name>A0A9P5QAQ9_9AGAR</name>
<protein>
    <submittedName>
        <fullName evidence="2">Uncharacterized protein</fullName>
    </submittedName>
</protein>
<dbReference type="Proteomes" id="UP000772434">
    <property type="component" value="Unassembled WGS sequence"/>
</dbReference>